<evidence type="ECO:0000313" key="2">
    <source>
        <dbReference type="Proteomes" id="UP000008204"/>
    </source>
</evidence>
<dbReference type="eggNOG" id="COG3011">
    <property type="taxonomic scope" value="Bacteria"/>
</dbReference>
<reference evidence="2" key="1">
    <citation type="journal article" date="2011" name="MBio">
        <title>Novel metabolic attributes of the genus Cyanothece, comprising a group of unicellular nitrogen-fixing Cyanobacteria.</title>
        <authorList>
            <person name="Bandyopadhyay A."/>
            <person name="Elvitigala T."/>
            <person name="Welsh E."/>
            <person name="Stockel J."/>
            <person name="Liberton M."/>
            <person name="Min H."/>
            <person name="Sherman L.A."/>
            <person name="Pakrasi H.B."/>
        </authorList>
    </citation>
    <scope>NUCLEOTIDE SEQUENCE [LARGE SCALE GENOMIC DNA]</scope>
    <source>
        <strain evidence="2">PCC 8801</strain>
    </source>
</reference>
<dbReference type="InterPro" id="IPR044691">
    <property type="entry name" value="DCC1_Trx"/>
</dbReference>
<evidence type="ECO:0000313" key="1">
    <source>
        <dbReference type="EMBL" id="ACK65859.1"/>
    </source>
</evidence>
<dbReference type="Proteomes" id="UP000008204">
    <property type="component" value="Chromosome"/>
</dbReference>
<gene>
    <name evidence="1" type="ordered locus">PCC8801_1814</name>
</gene>
<accession>B7JX10</accession>
<dbReference type="AlphaFoldDB" id="B7JX10"/>
<protein>
    <submittedName>
        <fullName evidence="1">Putative thiol-disulphide oxidoreductase DCC</fullName>
    </submittedName>
</protein>
<dbReference type="EMBL" id="CP001287">
    <property type="protein sequence ID" value="ACK65859.1"/>
    <property type="molecule type" value="Genomic_DNA"/>
</dbReference>
<dbReference type="Pfam" id="PF04134">
    <property type="entry name" value="DCC1-like"/>
    <property type="match status" value="1"/>
</dbReference>
<proteinExistence type="predicted"/>
<dbReference type="PANTHER" id="PTHR34290:SF2">
    <property type="entry name" value="OS04G0668800 PROTEIN"/>
    <property type="match status" value="1"/>
</dbReference>
<sequence length="170" mass="19374">MSNVNLKQYPTSKVSPDASKVTWKIKLLYDGQCPLCMREVRFLQQRDSDRGLIAFVDIDDNNYNPSDHAGIDYATAMGRIHAILPDGTIIKDIAVFRRVYEILGMGWVYAITKSPIIERIANLFYGIWAKLRLRLTGRPNLETIIAQRQQAKIDQTLGRCRTNSCDNVLN</sequence>
<dbReference type="OrthoDB" id="5294764at2"/>
<dbReference type="RefSeq" id="WP_012595131.1">
    <property type="nucleotide sequence ID" value="NC_011726.1"/>
</dbReference>
<dbReference type="KEGG" id="cyp:PCC8801_1814"/>
<organism evidence="1 2">
    <name type="scientific">Rippkaea orientalis (strain PCC 8801 / RF-1)</name>
    <name type="common">Cyanothece sp. (strain PCC 8801)</name>
    <dbReference type="NCBI Taxonomy" id="41431"/>
    <lineage>
        <taxon>Bacteria</taxon>
        <taxon>Bacillati</taxon>
        <taxon>Cyanobacteriota</taxon>
        <taxon>Cyanophyceae</taxon>
        <taxon>Oscillatoriophycideae</taxon>
        <taxon>Chroococcales</taxon>
        <taxon>Aphanothecaceae</taxon>
        <taxon>Rippkaea</taxon>
        <taxon>Rippkaea orientalis</taxon>
    </lineage>
</organism>
<name>B7JX10_RIPO1</name>
<dbReference type="HOGENOM" id="CLU_086500_2_0_3"/>
<dbReference type="GO" id="GO:0015035">
    <property type="term" value="F:protein-disulfide reductase activity"/>
    <property type="evidence" value="ECO:0007669"/>
    <property type="project" value="InterPro"/>
</dbReference>
<keyword evidence="2" id="KW-1185">Reference proteome</keyword>
<dbReference type="STRING" id="41431.PCC8801_1814"/>
<dbReference type="PANTHER" id="PTHR34290">
    <property type="entry name" value="SI:CH73-390P7.2"/>
    <property type="match status" value="1"/>
</dbReference>
<dbReference type="InterPro" id="IPR007263">
    <property type="entry name" value="DCC1-like"/>
</dbReference>